<dbReference type="Proteomes" id="UP000198893">
    <property type="component" value="Unassembled WGS sequence"/>
</dbReference>
<evidence type="ECO:0000313" key="6">
    <source>
        <dbReference type="EMBL" id="SEO58715.1"/>
    </source>
</evidence>
<dbReference type="GO" id="GO:0000270">
    <property type="term" value="P:peptidoglycan metabolic process"/>
    <property type="evidence" value="ECO:0007669"/>
    <property type="project" value="InterPro"/>
</dbReference>
<proteinExistence type="inferred from homology"/>
<protein>
    <submittedName>
        <fullName evidence="6">Soluble lytic murein transglycosylase</fullName>
    </submittedName>
</protein>
<dbReference type="CDD" id="cd13401">
    <property type="entry name" value="Slt70-like"/>
    <property type="match status" value="1"/>
</dbReference>
<evidence type="ECO:0000259" key="5">
    <source>
        <dbReference type="Pfam" id="PF01464"/>
    </source>
</evidence>
<reference evidence="6 7" key="1">
    <citation type="submission" date="2016-10" db="EMBL/GenBank/DDBJ databases">
        <authorList>
            <person name="de Groot N.N."/>
        </authorList>
    </citation>
    <scope>NUCLEOTIDE SEQUENCE [LARGE SCALE GENOMIC DNA]</scope>
    <source>
        <strain evidence="6 7">DSM 27842</strain>
    </source>
</reference>
<dbReference type="OrthoDB" id="9815002at2"/>
<feature type="chain" id="PRO_5011559749" evidence="4">
    <location>
        <begin position="20"/>
        <end position="650"/>
    </location>
</feature>
<feature type="domain" description="Transglycosylase SLT" evidence="5">
    <location>
        <begin position="485"/>
        <end position="583"/>
    </location>
</feature>
<sequence length="650" mass="71263">MRIFPFLLLALCLASGASAQTRTPVSEAMDALRTGDWDGAASAARQGGQVAADIVTWHRLRAGRGEASEVRAFLARNPDWPGMDYLRKQSEGAFSGASSDWILEFFDGQPAQTAQGALIYSDVLQRGGELGAAQAGIVLAWRTLPMGTQEQAEFILNYGDILAPHHEARLDMALWRGWEENAERMLPLVGEDWQALARARIALRGMRPGVDSLIEAVPARLRDHPGLAYERFQWRARKGRDADAIEVLLEHSKAGTLDEPGEWAGWRRALVRSQMREGRHEQAYEIAWTHGLTEGSAYADLEWLSGYLALRFLDRPDLALGHFLKFEKAVETPISMGRAGYWIGRALEALGDDEAAAKAYAGGGQFQTSFYGLLAAEKAGMPPDPALAGGEAFPDWRQASFTQSSVHRAAMLFLEAGELTLAERFWTHLAESQDRTGMGQLGRMAIELDQPHLAVMLGKRFAQAGIEIPGPYYALHPLAKRDLPVAPEMALAIARRESEFDPAVISHAGARGLMQLMPGTARQVSAALELEYDVSKLITDPVYNARLGSAYLAGLSRQFGGNVVMVSAGYNAGPSRPVRWMKDLGDPRSGERDVVDWIEHVPFSETRNYIMRVAESLPVYRARLGKAPHPVPFSEELVGGTLSVPDAPID</sequence>
<evidence type="ECO:0000256" key="3">
    <source>
        <dbReference type="ARBA" id="ARBA00022729"/>
    </source>
</evidence>
<dbReference type="GO" id="GO:0008933">
    <property type="term" value="F:peptidoglycan lytic transglycosylase activity"/>
    <property type="evidence" value="ECO:0007669"/>
    <property type="project" value="InterPro"/>
</dbReference>
<comment type="similarity">
    <text evidence="2">Belongs to the virb1 family.</text>
</comment>
<evidence type="ECO:0000313" key="7">
    <source>
        <dbReference type="Proteomes" id="UP000198893"/>
    </source>
</evidence>
<dbReference type="GO" id="GO:0016020">
    <property type="term" value="C:membrane"/>
    <property type="evidence" value="ECO:0007669"/>
    <property type="project" value="InterPro"/>
</dbReference>
<dbReference type="Pfam" id="PF01464">
    <property type="entry name" value="SLT"/>
    <property type="match status" value="1"/>
</dbReference>
<organism evidence="6 7">
    <name type="scientific">Salinihabitans flavidus</name>
    <dbReference type="NCBI Taxonomy" id="569882"/>
    <lineage>
        <taxon>Bacteria</taxon>
        <taxon>Pseudomonadati</taxon>
        <taxon>Pseudomonadota</taxon>
        <taxon>Alphaproteobacteria</taxon>
        <taxon>Rhodobacterales</taxon>
        <taxon>Roseobacteraceae</taxon>
        <taxon>Salinihabitans</taxon>
    </lineage>
</organism>
<dbReference type="InterPro" id="IPR023346">
    <property type="entry name" value="Lysozyme-like_dom_sf"/>
</dbReference>
<dbReference type="InterPro" id="IPR008258">
    <property type="entry name" value="Transglycosylase_SLT_dom_1"/>
</dbReference>
<dbReference type="PANTHER" id="PTHR37423:SF2">
    <property type="entry name" value="MEMBRANE-BOUND LYTIC MUREIN TRANSGLYCOSYLASE C"/>
    <property type="match status" value="1"/>
</dbReference>
<dbReference type="SUPFAM" id="SSF53955">
    <property type="entry name" value="Lysozyme-like"/>
    <property type="match status" value="1"/>
</dbReference>
<name>A0A1H8QX24_9RHOB</name>
<evidence type="ECO:0000256" key="2">
    <source>
        <dbReference type="ARBA" id="ARBA00009387"/>
    </source>
</evidence>
<feature type="signal peptide" evidence="4">
    <location>
        <begin position="1"/>
        <end position="19"/>
    </location>
</feature>
<dbReference type="GO" id="GO:0042597">
    <property type="term" value="C:periplasmic space"/>
    <property type="evidence" value="ECO:0007669"/>
    <property type="project" value="InterPro"/>
</dbReference>
<dbReference type="Gene3D" id="1.25.20.10">
    <property type="entry name" value="Bacterial muramidases"/>
    <property type="match status" value="1"/>
</dbReference>
<dbReference type="EMBL" id="FODS01000007">
    <property type="protein sequence ID" value="SEO58715.1"/>
    <property type="molecule type" value="Genomic_DNA"/>
</dbReference>
<dbReference type="AlphaFoldDB" id="A0A1H8QX24"/>
<evidence type="ECO:0000256" key="1">
    <source>
        <dbReference type="ARBA" id="ARBA00007734"/>
    </source>
</evidence>
<comment type="similarity">
    <text evidence="1">Belongs to the transglycosylase Slt family.</text>
</comment>
<keyword evidence="3 4" id="KW-0732">Signal</keyword>
<dbReference type="GO" id="GO:0004553">
    <property type="term" value="F:hydrolase activity, hydrolyzing O-glycosyl compounds"/>
    <property type="evidence" value="ECO:0007669"/>
    <property type="project" value="InterPro"/>
</dbReference>
<dbReference type="PROSITE" id="PS00922">
    <property type="entry name" value="TRANSGLYCOSYLASE"/>
    <property type="match status" value="1"/>
</dbReference>
<accession>A0A1H8QX24</accession>
<dbReference type="RefSeq" id="WP_093117401.1">
    <property type="nucleotide sequence ID" value="NZ_FODS01000007.1"/>
</dbReference>
<evidence type="ECO:0000256" key="4">
    <source>
        <dbReference type="SAM" id="SignalP"/>
    </source>
</evidence>
<dbReference type="InterPro" id="IPR000189">
    <property type="entry name" value="Transglyc_AS"/>
</dbReference>
<gene>
    <name evidence="6" type="ORF">SAMN04490248_10783</name>
</gene>
<keyword evidence="7" id="KW-1185">Reference proteome</keyword>
<dbReference type="Gene3D" id="1.10.530.10">
    <property type="match status" value="1"/>
</dbReference>
<dbReference type="SUPFAM" id="SSF48435">
    <property type="entry name" value="Bacterial muramidases"/>
    <property type="match status" value="1"/>
</dbReference>
<dbReference type="STRING" id="569882.SAMN04490248_10783"/>
<dbReference type="PANTHER" id="PTHR37423">
    <property type="entry name" value="SOLUBLE LYTIC MUREIN TRANSGLYCOSYLASE-RELATED"/>
    <property type="match status" value="1"/>
</dbReference>
<dbReference type="InterPro" id="IPR008939">
    <property type="entry name" value="Lytic_TGlycosylase_superhlx_U"/>
</dbReference>